<dbReference type="FunFam" id="1.25.40.990:FF:000003">
    <property type="entry name" value="germinal-center associated nuclear protein isoform X2"/>
    <property type="match status" value="1"/>
</dbReference>
<dbReference type="PROSITE" id="PS50250">
    <property type="entry name" value="PCI"/>
    <property type="match status" value="1"/>
</dbReference>
<reference evidence="28" key="3">
    <citation type="submission" date="2025-09" db="UniProtKB">
        <authorList>
            <consortium name="Ensembl"/>
        </authorList>
    </citation>
    <scope>IDENTIFICATION</scope>
    <source>
        <strain evidence="28">Glennie</strain>
    </source>
</reference>
<sequence>MQASDPFGGRRAGVSPAAAGGSAGASQARPPFRFGQPPPFGRSPAPNPAFARPPDFSRPPGSGNPPPGQVPGFPPSPGLGPRPAAPLAAPSSSAAGAAGFRFGAPAAPGAFPGAADFGLTAGETPGRGFGGAEFGFGPPENATFRPIFGAEAEPERTRGRAAPGSFAFPRRAAGGGPGAPAPFALSPAGGGPGPGAALGFPKSAGGSRPSPPSAPAPPGPGAEGDGGGPEPVSGSPAGGPAGFALSPPAPAGEPSAAGGPGRAGRPPSPAGGPKRKEERDRSPRRRDRDPAEDPDPPSRGDRPPGKRPARLTRPRRGGLFGRTLKDVLKSNGDGGRPAGRDAEKGAAALGGGEPDRAAAGRAAFAGPRLPGPRKEEEAEGRDRKEDPAGATPSRRSKRSESAESLGGPSPSQLTAIQCKNVPDGLNTRAVLERHFGRFAKVQRVYTKRSRKFAVVHFFDHASAAQARKKGKGLHKDVAIFWHKKKKMSPGKRGFPPKEEKSDESEAKPDPEEPGFTRSPLRRPLVRPATGGGLLGRSSPVKKAGLPKALQFETDPFDSGSEGQGPEGSGTSTPSPGNLAGAAAETAEERYRLLDQRDKIMRQARVKRTDLDKAKTFVGTCPDMCPEKERYMRETRNQLSIFELIPGTDQVDHSAAIKEYSRSSADQEEPLPHELRPSGVLSMTMDYLVTQIMDQKEGSSRDWYDFVWNRTRGIRKDITQQHLCDPLTVSLIEKCARFHIHCAHCMCEEPMSSFDAKINNENMTKCLQSLKEMYQDLANRGVFCKSEAEFRGYSVLLNLNKGDILREVQRFQPSVRNSPEVKFAVQAFAALNSNNFVRFFKLVRTASYLNACLLHCYFNQIRKDALKALSIAYTVSLQRSTVFPLDNLVQMLLFRDSEEATDFLSFYGLSVSDGFVELNRSAFMEPEGLSKAKRSTFITRKLSVSVGEVVNGGPLPPLTQHVPVCSFSSQNRYVGESAAPEAVSSSQKASLDVAGSPAGGMGEERSSGSEGLVTRGPPQPQPQPAPPAPLPAAAPVPLPGLLRHGPGPSPPAPPLLFQPVAQPELPPPKPRPTYADLDIAQVAEELVEDVLKEDCEEVGGTGAGYAAAALCVSSAVAEELISDAVVDVLRQMTAEEMSQERERIEEEKRRAEEARRRLERELVITQLSQALVEDLTEVIVKECVRETSSRELKCAVEIDQRARVARCSEDVCVRLMDLFLEDEIFQSAKETLQELQCFCKYLQRWREAVAARKKLKRQMRAFPAAPCCVDQNDRLKALSPSAECPIAEENLARGILDLGNAGKLGVYCTRLRWLRNKAIHQMKVQYFYQQLVSEAAWSPLNLPSLIAEHHPGQKEQVFWKLVLVLPESEETPSGYPSGILSDWLKVKFMGEVPSGESCGAKDRIQTLALFNSVGYRGDRTICVNVCVKVAHGALSDSALDAAETQRDLLGTSGLILLLPPRIGSEDFAEEDVYWLSALLQLKQLLQAKPFRPVVPLVVLVPNRGGDTGEREVEEGLMLQDLVSAKLISDYIIVEIPDSVSDLRGTNRVSASVKWLVAHCPGSLELCCRTLLQFVEDGLSFEFSDRFFHDRRERRLAGLPSQEPGAVIELYNSVLQFLATVASSERLCDLSWPVTEFAEPGGSELLPHLRWNTPDHLAWLKKAVLSFQIPQMDLPPLGAPWRPVCSMIFQYVSQIPSCRQTQPILQSQVENLLSRTYSEWKRKVPASSGESGPTVEEIPWDDVLALCINHRLRDWKPPKPAVSSEAVSEDGQICVYFFKEHLKKYQLPLSWEQARLQTKKEIQQSQGSLGIKSPESSARKCAPSLLQMPFNVIRKPGNGKEGRIPSAEELIHTASAEELLPERLTSGIQLEKEENKRFEDKLHQWLAEDSVQLADSTALPLYLPQALVSVPQAIRPPSESPRTSPQVKGNEMPGVGFGWLAVTDRLVELSSYPQMKRFSQPSGVANCDRILFYVLIFENPRVVFRSYRVCVSTASLVVLSSCSLFPPEPCPSFYAPSGLRFSFYSHTLIGGVRTAL</sequence>
<feature type="compositionally biased region" description="Pro residues" evidence="26">
    <location>
        <begin position="62"/>
        <end position="84"/>
    </location>
</feature>
<dbReference type="GO" id="GO:0005654">
    <property type="term" value="C:nucleoplasm"/>
    <property type="evidence" value="ECO:0007669"/>
    <property type="project" value="UniProtKB-SubCell"/>
</dbReference>
<dbReference type="GO" id="GO:0005737">
    <property type="term" value="C:cytoplasm"/>
    <property type="evidence" value="ECO:0000318"/>
    <property type="project" value="GO_Central"/>
</dbReference>
<dbReference type="PANTHER" id="PTHR12436:SF3">
    <property type="entry name" value="GERMINAL-CENTER ASSOCIATED NUCLEAR PROTEIN"/>
    <property type="match status" value="1"/>
</dbReference>
<feature type="compositionally biased region" description="Pro residues" evidence="26">
    <location>
        <begin position="36"/>
        <end position="47"/>
    </location>
</feature>
<dbReference type="SUPFAM" id="SSF54928">
    <property type="entry name" value="RNA-binding domain, RBD"/>
    <property type="match status" value="1"/>
</dbReference>
<feature type="compositionally biased region" description="Pro residues" evidence="26">
    <location>
        <begin position="1046"/>
        <end position="1055"/>
    </location>
</feature>
<evidence type="ECO:0000256" key="8">
    <source>
        <dbReference type="ARBA" id="ARBA00022481"/>
    </source>
</evidence>
<comment type="catalytic activity">
    <reaction evidence="22">
        <text>L-lysyl-[histone] + acetyl-CoA = N(6)-acetyl-L-lysyl-[histone] + CoA + H(+)</text>
        <dbReference type="Rhea" id="RHEA:21992"/>
        <dbReference type="Rhea" id="RHEA-COMP:9845"/>
        <dbReference type="Rhea" id="RHEA-COMP:11338"/>
        <dbReference type="ChEBI" id="CHEBI:15378"/>
        <dbReference type="ChEBI" id="CHEBI:29969"/>
        <dbReference type="ChEBI" id="CHEBI:57287"/>
        <dbReference type="ChEBI" id="CHEBI:57288"/>
        <dbReference type="ChEBI" id="CHEBI:61930"/>
        <dbReference type="EC" id="2.3.1.48"/>
    </reaction>
    <physiologicalReaction direction="left-to-right" evidence="22">
        <dbReference type="Rhea" id="RHEA:21993"/>
    </physiologicalReaction>
</comment>
<keyword evidence="15" id="KW-0007">Acetylation</keyword>
<keyword evidence="19" id="KW-0539">Nucleus</keyword>
<feature type="domain" description="PCI" evidence="27">
    <location>
        <begin position="758"/>
        <end position="941"/>
    </location>
</feature>
<dbReference type="GO" id="GO:0015031">
    <property type="term" value="P:protein transport"/>
    <property type="evidence" value="ECO:0007669"/>
    <property type="project" value="UniProtKB-KW"/>
</dbReference>
<feature type="compositionally biased region" description="Low complexity" evidence="26">
    <location>
        <begin position="12"/>
        <end position="35"/>
    </location>
</feature>
<feature type="compositionally biased region" description="Basic and acidic residues" evidence="26">
    <location>
        <begin position="495"/>
        <end position="510"/>
    </location>
</feature>
<evidence type="ECO:0000256" key="12">
    <source>
        <dbReference type="ARBA" id="ARBA00022816"/>
    </source>
</evidence>
<evidence type="ECO:0000256" key="25">
    <source>
        <dbReference type="SAM" id="Coils"/>
    </source>
</evidence>
<keyword evidence="20" id="KW-0012">Acyltransferase</keyword>
<name>A0A6I8PQC5_ORNAN</name>
<dbReference type="OMA" id="DMTIFWH"/>
<dbReference type="GO" id="GO:0010484">
    <property type="term" value="F:histone H3 acetyltransferase activity"/>
    <property type="evidence" value="ECO:0007669"/>
    <property type="project" value="Ensembl"/>
</dbReference>
<dbReference type="Proteomes" id="UP000002279">
    <property type="component" value="Chromosome 7"/>
</dbReference>
<dbReference type="GO" id="GO:0006406">
    <property type="term" value="P:mRNA export from nucleus"/>
    <property type="evidence" value="ECO:0000318"/>
    <property type="project" value="GO_Central"/>
</dbReference>
<keyword evidence="14" id="KW-0653">Protein transport</keyword>
<organism evidence="28 29">
    <name type="scientific">Ornithorhynchus anatinus</name>
    <name type="common">Duckbill platypus</name>
    <dbReference type="NCBI Taxonomy" id="9258"/>
    <lineage>
        <taxon>Eukaryota</taxon>
        <taxon>Metazoa</taxon>
        <taxon>Chordata</taxon>
        <taxon>Craniata</taxon>
        <taxon>Vertebrata</taxon>
        <taxon>Euteleostomi</taxon>
        <taxon>Mammalia</taxon>
        <taxon>Monotremata</taxon>
        <taxon>Ornithorhynchidae</taxon>
        <taxon>Ornithorhynchus</taxon>
    </lineage>
</organism>
<proteinExistence type="inferred from homology"/>
<dbReference type="InterPro" id="IPR000717">
    <property type="entry name" value="PCI_dom"/>
</dbReference>
<comment type="similarity">
    <text evidence="21">Belongs to the SAC3 family.</text>
</comment>
<dbReference type="GO" id="GO:0003676">
    <property type="term" value="F:nucleic acid binding"/>
    <property type="evidence" value="ECO:0007669"/>
    <property type="project" value="InterPro"/>
</dbReference>
<evidence type="ECO:0000256" key="9">
    <source>
        <dbReference type="ARBA" id="ARBA00022490"/>
    </source>
</evidence>
<keyword evidence="11" id="KW-0808">Transferase</keyword>
<keyword evidence="8" id="KW-0488">Methylation</keyword>
<dbReference type="GeneTree" id="ENSGT00940000156322"/>
<dbReference type="InterPro" id="IPR031907">
    <property type="entry name" value="MCM3AP_GANP"/>
</dbReference>
<dbReference type="Gene3D" id="1.25.40.990">
    <property type="match status" value="1"/>
</dbReference>
<evidence type="ECO:0000256" key="17">
    <source>
        <dbReference type="ARBA" id="ARBA00023054"/>
    </source>
</evidence>
<dbReference type="GO" id="GO:0005694">
    <property type="term" value="C:chromosome"/>
    <property type="evidence" value="ECO:0007669"/>
    <property type="project" value="UniProtKB-SubCell"/>
</dbReference>
<dbReference type="InterPro" id="IPR045107">
    <property type="entry name" value="SAC3/GANP/THP3"/>
</dbReference>
<keyword evidence="29" id="KW-1185">Reference proteome</keyword>
<keyword evidence="17 25" id="KW-0175">Coiled coil</keyword>
<dbReference type="InterPro" id="IPR034265">
    <property type="entry name" value="MCM3AP_RRM"/>
</dbReference>
<dbReference type="Ensembl" id="ENSOANT00000061452.1">
    <property type="protein sequence ID" value="ENSOANP00000054404.1"/>
    <property type="gene ID" value="ENSOANG00000013563.3"/>
</dbReference>
<feature type="compositionally biased region" description="Basic and acidic residues" evidence="26">
    <location>
        <begin position="372"/>
        <end position="387"/>
    </location>
</feature>
<keyword evidence="18" id="KW-0906">Nuclear pore complex</keyword>
<feature type="compositionally biased region" description="Basic and acidic residues" evidence="26">
    <location>
        <begin position="274"/>
        <end position="304"/>
    </location>
</feature>
<dbReference type="Pfam" id="PF16766">
    <property type="entry name" value="CID_GANP"/>
    <property type="match status" value="1"/>
</dbReference>
<dbReference type="GO" id="GO:0031965">
    <property type="term" value="C:nuclear membrane"/>
    <property type="evidence" value="ECO:0007669"/>
    <property type="project" value="Ensembl"/>
</dbReference>
<dbReference type="GO" id="GO:0003682">
    <property type="term" value="F:chromatin binding"/>
    <property type="evidence" value="ECO:0007669"/>
    <property type="project" value="Ensembl"/>
</dbReference>
<keyword evidence="13" id="KW-0391">Immunity</keyword>
<dbReference type="InterPro" id="IPR031910">
    <property type="entry name" value="GANP_CID_dom"/>
</dbReference>
<evidence type="ECO:0000256" key="11">
    <source>
        <dbReference type="ARBA" id="ARBA00022679"/>
    </source>
</evidence>
<evidence type="ECO:0000259" key="27">
    <source>
        <dbReference type="PROSITE" id="PS50250"/>
    </source>
</evidence>
<dbReference type="Bgee" id="ENSOANG00000013563">
    <property type="expression patterns" value="Expressed in fibroblast and 8 other cell types or tissues"/>
</dbReference>
<keyword evidence="16" id="KW-0811">Translocation</keyword>
<feature type="compositionally biased region" description="Low complexity" evidence="26">
    <location>
        <begin position="359"/>
        <end position="368"/>
    </location>
</feature>
<protein>
    <recommendedName>
        <fullName evidence="24">Germinal-center associated nuclear protein</fullName>
        <ecNumber evidence="5">2.3.1.48</ecNumber>
    </recommendedName>
</protein>
<dbReference type="GO" id="GO:0016973">
    <property type="term" value="P:poly(A)+ mRNA export from nucleus"/>
    <property type="evidence" value="ECO:0007669"/>
    <property type="project" value="Ensembl"/>
</dbReference>
<feature type="compositionally biased region" description="Low complexity" evidence="26">
    <location>
        <begin position="197"/>
        <end position="208"/>
    </location>
</feature>
<feature type="coiled-coil region" evidence="25">
    <location>
        <begin position="1128"/>
        <end position="1167"/>
    </location>
</feature>
<evidence type="ECO:0000256" key="16">
    <source>
        <dbReference type="ARBA" id="ARBA00023010"/>
    </source>
</evidence>
<evidence type="ECO:0000256" key="18">
    <source>
        <dbReference type="ARBA" id="ARBA00023132"/>
    </source>
</evidence>
<evidence type="ECO:0000256" key="21">
    <source>
        <dbReference type="ARBA" id="ARBA00038443"/>
    </source>
</evidence>
<dbReference type="GO" id="GO:0016446">
    <property type="term" value="P:somatic hypermutation of immunoglobulin genes"/>
    <property type="evidence" value="ECO:0007669"/>
    <property type="project" value="Ensembl"/>
</dbReference>
<dbReference type="CDD" id="cd12443">
    <property type="entry name" value="RRM_MCM3A_like"/>
    <property type="match status" value="1"/>
</dbReference>
<gene>
    <name evidence="28" type="primary">MCM3AP</name>
</gene>
<evidence type="ECO:0000256" key="6">
    <source>
        <dbReference type="ARBA" id="ARBA00022448"/>
    </source>
</evidence>
<dbReference type="GO" id="GO:0042393">
    <property type="term" value="F:histone binding"/>
    <property type="evidence" value="ECO:0007669"/>
    <property type="project" value="Ensembl"/>
</dbReference>
<comment type="function">
    <text evidence="23">As a component of the TREX-2 complex, involved in the export of mRNAs to the cytoplasm through the nuclear pores. Through the acetylation of histones, affects the assembly of nucleosomes at immunoglobulin variable region genes and promotes the recruitment and positioning of transcription complex to favor DNA cytosine deaminase AICDA/AID targeting, hence promoting somatic hypermutations.</text>
</comment>
<evidence type="ECO:0000256" key="4">
    <source>
        <dbReference type="ARBA" id="ARBA00004642"/>
    </source>
</evidence>
<feature type="compositionally biased region" description="Low complexity" evidence="26">
    <location>
        <begin position="85"/>
        <end position="115"/>
    </location>
</feature>
<feature type="compositionally biased region" description="Pro residues" evidence="26">
    <location>
        <begin position="209"/>
        <end position="220"/>
    </location>
</feature>
<evidence type="ECO:0000256" key="26">
    <source>
        <dbReference type="SAM" id="MobiDB-lite"/>
    </source>
</evidence>
<comment type="subcellular location">
    <subcellularLocation>
        <location evidence="1">Chromosome</location>
    </subcellularLocation>
    <subcellularLocation>
        <location evidence="2">Cytoplasm</location>
    </subcellularLocation>
    <subcellularLocation>
        <location evidence="3">Nucleus</location>
        <location evidence="3">Nuclear pore complex</location>
    </subcellularLocation>
    <subcellularLocation>
        <location evidence="4">Nucleus</location>
        <location evidence="4">Nucleoplasm</location>
    </subcellularLocation>
</comment>
<dbReference type="InterPro" id="IPR005062">
    <property type="entry name" value="SAC3/GANP/THP3_conserved"/>
</dbReference>
<evidence type="ECO:0000256" key="5">
    <source>
        <dbReference type="ARBA" id="ARBA00013184"/>
    </source>
</evidence>
<evidence type="ECO:0000256" key="3">
    <source>
        <dbReference type="ARBA" id="ARBA00004567"/>
    </source>
</evidence>
<evidence type="ECO:0000256" key="1">
    <source>
        <dbReference type="ARBA" id="ARBA00004286"/>
    </source>
</evidence>
<evidence type="ECO:0000256" key="14">
    <source>
        <dbReference type="ARBA" id="ARBA00022927"/>
    </source>
</evidence>
<evidence type="ECO:0000256" key="2">
    <source>
        <dbReference type="ARBA" id="ARBA00004496"/>
    </source>
</evidence>
<dbReference type="GO" id="GO:0005829">
    <property type="term" value="C:cytosol"/>
    <property type="evidence" value="ECO:0007669"/>
    <property type="project" value="Ensembl"/>
</dbReference>
<evidence type="ECO:0000256" key="23">
    <source>
        <dbReference type="ARBA" id="ARBA00055631"/>
    </source>
</evidence>
<dbReference type="Pfam" id="PF03399">
    <property type="entry name" value="SAC3_GANP"/>
    <property type="match status" value="1"/>
</dbReference>
<dbReference type="PANTHER" id="PTHR12436">
    <property type="entry name" value="80 KDA MCM3-ASSOCIATED PROTEIN"/>
    <property type="match status" value="1"/>
</dbReference>
<feature type="compositionally biased region" description="Basic residues" evidence="26">
    <location>
        <begin position="305"/>
        <end position="316"/>
    </location>
</feature>
<evidence type="ECO:0000256" key="10">
    <source>
        <dbReference type="ARBA" id="ARBA00022553"/>
    </source>
</evidence>
<dbReference type="Gene3D" id="6.10.250.1340">
    <property type="match status" value="1"/>
</dbReference>
<keyword evidence="12" id="KW-0509">mRNA transport</keyword>
<keyword evidence="10" id="KW-0597">Phosphoprotein</keyword>
<feature type="compositionally biased region" description="Low complexity" evidence="26">
    <location>
        <begin position="242"/>
        <end position="257"/>
    </location>
</feature>
<dbReference type="GO" id="GO:0070390">
    <property type="term" value="C:transcription export complex 2"/>
    <property type="evidence" value="ECO:0000318"/>
    <property type="project" value="GO_Central"/>
</dbReference>
<feature type="compositionally biased region" description="Gly residues" evidence="26">
    <location>
        <begin position="125"/>
        <end position="134"/>
    </location>
</feature>
<dbReference type="GO" id="GO:0034728">
    <property type="term" value="P:nucleosome organization"/>
    <property type="evidence" value="ECO:0007669"/>
    <property type="project" value="Ensembl"/>
</dbReference>
<dbReference type="Gene3D" id="3.30.70.330">
    <property type="match status" value="1"/>
</dbReference>
<evidence type="ECO:0000256" key="22">
    <source>
        <dbReference type="ARBA" id="ARBA00048940"/>
    </source>
</evidence>
<feature type="region of interest" description="Disordered" evidence="26">
    <location>
        <begin position="484"/>
        <end position="585"/>
    </location>
</feature>
<dbReference type="EC" id="2.3.1.48" evidence="5"/>
<feature type="region of interest" description="Disordered" evidence="26">
    <location>
        <begin position="977"/>
        <end position="1073"/>
    </location>
</feature>
<dbReference type="GO" id="GO:0044615">
    <property type="term" value="C:nuclear pore nuclear basket"/>
    <property type="evidence" value="ECO:0007669"/>
    <property type="project" value="Ensembl"/>
</dbReference>
<keyword evidence="7" id="KW-0158">Chromosome</keyword>
<evidence type="ECO:0000256" key="7">
    <source>
        <dbReference type="ARBA" id="ARBA00022454"/>
    </source>
</evidence>
<evidence type="ECO:0000256" key="24">
    <source>
        <dbReference type="ARBA" id="ARBA00069544"/>
    </source>
</evidence>
<reference evidence="28" key="2">
    <citation type="submission" date="2025-08" db="UniProtKB">
        <authorList>
            <consortium name="Ensembl"/>
        </authorList>
    </citation>
    <scope>IDENTIFICATION</scope>
    <source>
        <strain evidence="28">Glennie</strain>
    </source>
</reference>
<dbReference type="FunCoup" id="A0A6I8PQC5">
    <property type="interactions" value="4268"/>
</dbReference>
<dbReference type="InterPro" id="IPR012677">
    <property type="entry name" value="Nucleotide-bd_a/b_plait_sf"/>
</dbReference>
<dbReference type="InterPro" id="IPR031908">
    <property type="entry name" value="NupH_GANP"/>
</dbReference>
<evidence type="ECO:0000256" key="15">
    <source>
        <dbReference type="ARBA" id="ARBA00022990"/>
    </source>
</evidence>
<dbReference type="Pfam" id="PF16769">
    <property type="entry name" value="MCM3AP_GANP"/>
    <property type="match status" value="1"/>
</dbReference>
<feature type="region of interest" description="Disordered" evidence="26">
    <location>
        <begin position="1"/>
        <end position="415"/>
    </location>
</feature>
<feature type="compositionally biased region" description="Pro residues" evidence="26">
    <location>
        <begin position="1016"/>
        <end position="1037"/>
    </location>
</feature>
<dbReference type="Pfam" id="PF16768">
    <property type="entry name" value="NupH_GANP"/>
    <property type="match status" value="1"/>
</dbReference>
<keyword evidence="9" id="KW-0963">Cytoplasm</keyword>
<dbReference type="InParanoid" id="A0A6I8PQC5"/>
<dbReference type="InterPro" id="IPR035979">
    <property type="entry name" value="RBD_domain_sf"/>
</dbReference>
<evidence type="ECO:0000256" key="13">
    <source>
        <dbReference type="ARBA" id="ARBA00022859"/>
    </source>
</evidence>
<reference evidence="28 29" key="1">
    <citation type="journal article" date="2008" name="Nature">
        <title>Genome analysis of the platypus reveals unique signatures of evolution.</title>
        <authorList>
            <person name="Warren W.C."/>
            <person name="Hillier L.W."/>
            <person name="Marshall Graves J.A."/>
            <person name="Birney E."/>
            <person name="Ponting C.P."/>
            <person name="Grutzner F."/>
            <person name="Belov K."/>
            <person name="Miller W."/>
            <person name="Clarke L."/>
            <person name="Chinwalla A.T."/>
            <person name="Yang S.P."/>
            <person name="Heger A."/>
            <person name="Locke D.P."/>
            <person name="Miethke P."/>
            <person name="Waters P.D."/>
            <person name="Veyrunes F."/>
            <person name="Fulton L."/>
            <person name="Fulton B."/>
            <person name="Graves T."/>
            <person name="Wallis J."/>
            <person name="Puente X.S."/>
            <person name="Lopez-Otin C."/>
            <person name="Ordonez G.R."/>
            <person name="Eichler E.E."/>
            <person name="Chen L."/>
            <person name="Cheng Z."/>
            <person name="Deakin J.E."/>
            <person name="Alsop A."/>
            <person name="Thompson K."/>
            <person name="Kirby P."/>
            <person name="Papenfuss A.T."/>
            <person name="Wakefield M.J."/>
            <person name="Olender T."/>
            <person name="Lancet D."/>
            <person name="Huttley G.A."/>
            <person name="Smit A.F."/>
            <person name="Pask A."/>
            <person name="Temple-Smith P."/>
            <person name="Batzer M.A."/>
            <person name="Walker J.A."/>
            <person name="Konkel M.K."/>
            <person name="Harris R.S."/>
            <person name="Whittington C.M."/>
            <person name="Wong E.S."/>
            <person name="Gemmell N.J."/>
            <person name="Buschiazzo E."/>
            <person name="Vargas Jentzsch I.M."/>
            <person name="Merkel A."/>
            <person name="Schmitz J."/>
            <person name="Zemann A."/>
            <person name="Churakov G."/>
            <person name="Kriegs J.O."/>
            <person name="Brosius J."/>
            <person name="Murchison E.P."/>
            <person name="Sachidanandam R."/>
            <person name="Smith C."/>
            <person name="Hannon G.J."/>
            <person name="Tsend-Ayush E."/>
            <person name="McMillan D."/>
            <person name="Attenborough R."/>
            <person name="Rens W."/>
            <person name="Ferguson-Smith M."/>
            <person name="Lefevre C.M."/>
            <person name="Sharp J.A."/>
            <person name="Nicholas K.R."/>
            <person name="Ray D.A."/>
            <person name="Kube M."/>
            <person name="Reinhardt R."/>
            <person name="Pringle T.H."/>
            <person name="Taylor J."/>
            <person name="Jones R.C."/>
            <person name="Nixon B."/>
            <person name="Dacheux J.L."/>
            <person name="Niwa H."/>
            <person name="Sekita Y."/>
            <person name="Huang X."/>
            <person name="Stark A."/>
            <person name="Kheradpour P."/>
            <person name="Kellis M."/>
            <person name="Flicek P."/>
            <person name="Chen Y."/>
            <person name="Webber C."/>
            <person name="Hardison R."/>
            <person name="Nelson J."/>
            <person name="Hallsworth-Pepin K."/>
            <person name="Delehaunty K."/>
            <person name="Markovic C."/>
            <person name="Minx P."/>
            <person name="Feng Y."/>
            <person name="Kremitzki C."/>
            <person name="Mitreva M."/>
            <person name="Glasscock J."/>
            <person name="Wylie T."/>
            <person name="Wohldmann P."/>
            <person name="Thiru P."/>
            <person name="Nhan M.N."/>
            <person name="Pohl C.S."/>
            <person name="Smith S.M."/>
            <person name="Hou S."/>
            <person name="Nefedov M."/>
            <person name="de Jong P.J."/>
            <person name="Renfree M.B."/>
            <person name="Mardis E.R."/>
            <person name="Wilson R.K."/>
        </authorList>
    </citation>
    <scope>NUCLEOTIDE SEQUENCE [LARGE SCALE GENOMIC DNA]</scope>
    <source>
        <strain evidence="28 29">Glennie</strain>
    </source>
</reference>
<evidence type="ECO:0000313" key="28">
    <source>
        <dbReference type="Ensembl" id="ENSOANP00000054404.1"/>
    </source>
</evidence>
<accession>A0A6I8PQC5</accession>
<evidence type="ECO:0000256" key="19">
    <source>
        <dbReference type="ARBA" id="ARBA00023242"/>
    </source>
</evidence>
<keyword evidence="6" id="KW-0813">Transport</keyword>
<dbReference type="GO" id="GO:0005634">
    <property type="term" value="C:nucleus"/>
    <property type="evidence" value="ECO:0000318"/>
    <property type="project" value="GO_Central"/>
</dbReference>
<evidence type="ECO:0000256" key="20">
    <source>
        <dbReference type="ARBA" id="ARBA00023315"/>
    </source>
</evidence>
<evidence type="ECO:0000313" key="29">
    <source>
        <dbReference type="Proteomes" id="UP000002279"/>
    </source>
</evidence>